<proteinExistence type="inferred from homology"/>
<reference evidence="4 5" key="1">
    <citation type="submission" date="2018-10" db="EMBL/GenBank/DDBJ databases">
        <title>Fifty Aureobasidium pullulans genomes reveal a recombining polyextremotolerant generalist.</title>
        <authorList>
            <person name="Gostincar C."/>
            <person name="Turk M."/>
            <person name="Zajc J."/>
            <person name="Gunde-Cimerman N."/>
        </authorList>
    </citation>
    <scope>NUCLEOTIDE SEQUENCE [LARGE SCALE GENOMIC DNA]</scope>
    <source>
        <strain evidence="4 5">EXF-3844</strain>
    </source>
</reference>
<dbReference type="InterPro" id="IPR029058">
    <property type="entry name" value="AB_hydrolase_fold"/>
</dbReference>
<dbReference type="Proteomes" id="UP000310121">
    <property type="component" value="Unassembled WGS sequence"/>
</dbReference>
<comment type="caution">
    <text evidence="4">The sequence shown here is derived from an EMBL/GenBank/DDBJ whole genome shotgun (WGS) entry which is preliminary data.</text>
</comment>
<dbReference type="InterPro" id="IPR002410">
    <property type="entry name" value="Peptidase_S33"/>
</dbReference>
<dbReference type="Pfam" id="PF00561">
    <property type="entry name" value="Abhydrolase_1"/>
    <property type="match status" value="1"/>
</dbReference>
<gene>
    <name evidence="4" type="ORF">D6C90_09360</name>
</gene>
<evidence type="ECO:0000259" key="3">
    <source>
        <dbReference type="Pfam" id="PF00561"/>
    </source>
</evidence>
<evidence type="ECO:0000313" key="5">
    <source>
        <dbReference type="Proteomes" id="UP000310121"/>
    </source>
</evidence>
<dbReference type="GO" id="GO:0006508">
    <property type="term" value="P:proteolysis"/>
    <property type="evidence" value="ECO:0007669"/>
    <property type="project" value="InterPro"/>
</dbReference>
<dbReference type="EMBL" id="QZBN01001490">
    <property type="protein sequence ID" value="THZ23106.1"/>
    <property type="molecule type" value="Genomic_DNA"/>
</dbReference>
<evidence type="ECO:0000256" key="1">
    <source>
        <dbReference type="ARBA" id="ARBA00010088"/>
    </source>
</evidence>
<feature type="domain" description="AB hydrolase-1" evidence="3">
    <location>
        <begin position="90"/>
        <end position="345"/>
    </location>
</feature>
<dbReference type="InterPro" id="IPR000073">
    <property type="entry name" value="AB_hydrolase_1"/>
</dbReference>
<keyword evidence="2" id="KW-0378">Hydrolase</keyword>
<accession>A0A1A7MCB5</accession>
<dbReference type="NCBIfam" id="TIGR01250">
    <property type="entry name" value="pro_imino_pep_2"/>
    <property type="match status" value="1"/>
</dbReference>
<sequence length="362" mass="40357">MQNGSLADDSCRSLPSTSVQVLIAALENAKHKGFENFQNMNPSAGTAARLPKTLPSPSRTGKIAFKVPGTDIDAETWYALYGELSEQVTPLICLHGGPGMAHNYILPCAHLSSAPFSRPVILYDQIGCGNSTHLRKKKGDTDFWTSDLFIAELENLQSYFGIKKFDLFGQSWGGMLGALYATKRPAGLYRLIIANSPASLTTWVEVADKLRKELPKDIQETLTRCEEEGKTDTEEYETAMMSFYERHVCRVVPFPDELVQTLDQVKDDDTVYMTMNGPSEFNVIGSLKGWDITPELHKINVPTLLINGNYDEAQDITMEPFFREIPGKVKWVRFPESSHCPHLEETEAFVEAVGNFLTSESS</sequence>
<dbReference type="GO" id="GO:0008233">
    <property type="term" value="F:peptidase activity"/>
    <property type="evidence" value="ECO:0007669"/>
    <property type="project" value="InterPro"/>
</dbReference>
<dbReference type="SUPFAM" id="SSF53474">
    <property type="entry name" value="alpha/beta-Hydrolases"/>
    <property type="match status" value="1"/>
</dbReference>
<dbReference type="Gene3D" id="3.40.50.1820">
    <property type="entry name" value="alpha/beta hydrolase"/>
    <property type="match status" value="1"/>
</dbReference>
<organism evidence="4 5">
    <name type="scientific">Aureobasidium pullulans</name>
    <name type="common">Black yeast</name>
    <name type="synonym">Pullularia pullulans</name>
    <dbReference type="NCBI Taxonomy" id="5580"/>
    <lineage>
        <taxon>Eukaryota</taxon>
        <taxon>Fungi</taxon>
        <taxon>Dikarya</taxon>
        <taxon>Ascomycota</taxon>
        <taxon>Pezizomycotina</taxon>
        <taxon>Dothideomycetes</taxon>
        <taxon>Dothideomycetidae</taxon>
        <taxon>Dothideales</taxon>
        <taxon>Saccotheciaceae</taxon>
        <taxon>Aureobasidium</taxon>
    </lineage>
</organism>
<evidence type="ECO:0000313" key="4">
    <source>
        <dbReference type="EMBL" id="THZ23106.1"/>
    </source>
</evidence>
<dbReference type="PRINTS" id="PR00793">
    <property type="entry name" value="PROAMNOPTASE"/>
</dbReference>
<comment type="similarity">
    <text evidence="1">Belongs to the peptidase S33 family.</text>
</comment>
<dbReference type="AlphaFoldDB" id="A0A1A7MCB5"/>
<protein>
    <submittedName>
        <fullName evidence="4">Proline iminopeptidase</fullName>
    </submittedName>
</protein>
<dbReference type="InterPro" id="IPR050266">
    <property type="entry name" value="AB_hydrolase_sf"/>
</dbReference>
<dbReference type="InterPro" id="IPR005945">
    <property type="entry name" value="Pro_imino_pep"/>
</dbReference>
<dbReference type="PANTHER" id="PTHR43798">
    <property type="entry name" value="MONOACYLGLYCEROL LIPASE"/>
    <property type="match status" value="1"/>
</dbReference>
<dbReference type="PANTHER" id="PTHR43798:SF31">
    <property type="entry name" value="AB HYDROLASE SUPERFAMILY PROTEIN YCLE"/>
    <property type="match status" value="1"/>
</dbReference>
<name>A0A1A7MCB5_AURPU</name>
<evidence type="ECO:0000256" key="2">
    <source>
        <dbReference type="ARBA" id="ARBA00022801"/>
    </source>
</evidence>
<dbReference type="GO" id="GO:0016020">
    <property type="term" value="C:membrane"/>
    <property type="evidence" value="ECO:0007669"/>
    <property type="project" value="TreeGrafter"/>
</dbReference>